<dbReference type="RefSeq" id="WP_013878982.1">
    <property type="nucleotide sequence ID" value="NC_015666.1"/>
</dbReference>
<gene>
    <name evidence="1" type="ordered locus">Halxa_1454</name>
</gene>
<dbReference type="AlphaFoldDB" id="F8D2U4"/>
<sequence length="170" mass="18727">MTDEAQFSIGFVLTSPSVDDVKSGRPPSSGSVRLSTADGVEEYSLTLFTSSVRKALDAVKKLLRGDRGGVPTHDEAYLVFELEDEQHGHVTLCYSRDAIDDPKRRVVSRDQRSLDAILPLPVLVDEAVTAVADLLDRIAQLNESVDEYGWFQNLNGELRSVRDVADGHLQ</sequence>
<dbReference type="Proteomes" id="UP000006794">
    <property type="component" value="Chromosome"/>
</dbReference>
<organism evidence="1 2">
    <name type="scientific">Halopiger xanaduensis (strain DSM 18323 / JCM 14033 / SH-6)</name>
    <dbReference type="NCBI Taxonomy" id="797210"/>
    <lineage>
        <taxon>Archaea</taxon>
        <taxon>Methanobacteriati</taxon>
        <taxon>Methanobacteriota</taxon>
        <taxon>Stenosarchaea group</taxon>
        <taxon>Halobacteria</taxon>
        <taxon>Halobacteriales</taxon>
        <taxon>Natrialbaceae</taxon>
        <taxon>Halopiger</taxon>
    </lineage>
</organism>
<dbReference type="EMBL" id="CP002839">
    <property type="protein sequence ID" value="AEH36087.1"/>
    <property type="molecule type" value="Genomic_DNA"/>
</dbReference>
<dbReference type="HOGENOM" id="CLU_1567115_0_0_2"/>
<accession>F8D2U4</accession>
<name>F8D2U4_HALXS</name>
<keyword evidence="2" id="KW-1185">Reference proteome</keyword>
<evidence type="ECO:0000313" key="2">
    <source>
        <dbReference type="Proteomes" id="UP000006794"/>
    </source>
</evidence>
<dbReference type="GeneID" id="10796424"/>
<reference evidence="1 2" key="1">
    <citation type="journal article" date="2012" name="Stand. Genomic Sci.">
        <title>Complete genome sequence of Halopiger xanaduensis type strain (SH-6(T)).</title>
        <authorList>
            <person name="Anderson I."/>
            <person name="Tindall B.J."/>
            <person name="Rohde M."/>
            <person name="Lucas S."/>
            <person name="Han J."/>
            <person name="Lapidus A."/>
            <person name="Cheng J.F."/>
            <person name="Goodwin L."/>
            <person name="Pitluck S."/>
            <person name="Peters L."/>
            <person name="Pati A."/>
            <person name="Mikhailova N."/>
            <person name="Pagani I."/>
            <person name="Teshima H."/>
            <person name="Han C."/>
            <person name="Tapia R."/>
            <person name="Land M."/>
            <person name="Woyke T."/>
            <person name="Klenk H.P."/>
            <person name="Kyrpides N."/>
            <person name="Ivanova N."/>
        </authorList>
    </citation>
    <scope>NUCLEOTIDE SEQUENCE [LARGE SCALE GENOMIC DNA]</scope>
    <source>
        <strain evidence="2">DSM 18323 / JCM 14033 / SH-6</strain>
    </source>
</reference>
<protein>
    <submittedName>
        <fullName evidence="1">Uncharacterized protein</fullName>
    </submittedName>
</protein>
<evidence type="ECO:0000313" key="1">
    <source>
        <dbReference type="EMBL" id="AEH36087.1"/>
    </source>
</evidence>
<dbReference type="STRING" id="797210.Halxa_1454"/>
<dbReference type="KEGG" id="hxa:Halxa_1454"/>
<proteinExistence type="predicted"/>